<comment type="caution">
    <text evidence="2">The sequence shown here is derived from an EMBL/GenBank/DDBJ whole genome shotgun (WGS) entry which is preliminary data.</text>
</comment>
<name>A0A8T2RC26_CERRI</name>
<feature type="compositionally biased region" description="Polar residues" evidence="1">
    <location>
        <begin position="16"/>
        <end position="30"/>
    </location>
</feature>
<feature type="compositionally biased region" description="Polar residues" evidence="1">
    <location>
        <begin position="70"/>
        <end position="87"/>
    </location>
</feature>
<organism evidence="2 3">
    <name type="scientific">Ceratopteris richardii</name>
    <name type="common">Triangle waterfern</name>
    <dbReference type="NCBI Taxonomy" id="49495"/>
    <lineage>
        <taxon>Eukaryota</taxon>
        <taxon>Viridiplantae</taxon>
        <taxon>Streptophyta</taxon>
        <taxon>Embryophyta</taxon>
        <taxon>Tracheophyta</taxon>
        <taxon>Polypodiopsida</taxon>
        <taxon>Polypodiidae</taxon>
        <taxon>Polypodiales</taxon>
        <taxon>Pteridineae</taxon>
        <taxon>Pteridaceae</taxon>
        <taxon>Parkerioideae</taxon>
        <taxon>Ceratopteris</taxon>
    </lineage>
</organism>
<feature type="region of interest" description="Disordered" evidence="1">
    <location>
        <begin position="63"/>
        <end position="110"/>
    </location>
</feature>
<evidence type="ECO:0000313" key="2">
    <source>
        <dbReference type="EMBL" id="KAH7294002.1"/>
    </source>
</evidence>
<evidence type="ECO:0000256" key="1">
    <source>
        <dbReference type="SAM" id="MobiDB-lite"/>
    </source>
</evidence>
<proteinExistence type="predicted"/>
<dbReference type="EMBL" id="CM035433">
    <property type="protein sequence ID" value="KAH7294002.1"/>
    <property type="molecule type" value="Genomic_DNA"/>
</dbReference>
<protein>
    <submittedName>
        <fullName evidence="2">Uncharacterized protein</fullName>
    </submittedName>
</protein>
<feature type="region of interest" description="Disordered" evidence="1">
    <location>
        <begin position="1"/>
        <end position="35"/>
    </location>
</feature>
<reference evidence="2" key="1">
    <citation type="submission" date="2021-08" db="EMBL/GenBank/DDBJ databases">
        <title>WGS assembly of Ceratopteris richardii.</title>
        <authorList>
            <person name="Marchant D.B."/>
            <person name="Chen G."/>
            <person name="Jenkins J."/>
            <person name="Shu S."/>
            <person name="Leebens-Mack J."/>
            <person name="Grimwood J."/>
            <person name="Schmutz J."/>
            <person name="Soltis P."/>
            <person name="Soltis D."/>
            <person name="Chen Z.-H."/>
        </authorList>
    </citation>
    <scope>NUCLEOTIDE SEQUENCE</scope>
    <source>
        <strain evidence="2">Whitten #5841</strain>
        <tissue evidence="2">Leaf</tissue>
    </source>
</reference>
<sequence>MSRSHDDGAIQDKKNVSVQTGHEPGYSSSDLRVEDVRAPNIAQRVREELEAIQHTFIEKHERGYKDQNIRKQSPNEHITVRDQTGVTPETLHEKHGNKVPKSQHGDNDEMHIGCWTHMGRTLEKFCGGKAG</sequence>
<evidence type="ECO:0000313" key="3">
    <source>
        <dbReference type="Proteomes" id="UP000825935"/>
    </source>
</evidence>
<feature type="compositionally biased region" description="Basic and acidic residues" evidence="1">
    <location>
        <begin position="1"/>
        <end position="15"/>
    </location>
</feature>
<gene>
    <name evidence="2" type="ORF">KP509_28G051900</name>
</gene>
<dbReference type="AlphaFoldDB" id="A0A8T2RC26"/>
<dbReference type="Proteomes" id="UP000825935">
    <property type="component" value="Chromosome 28"/>
</dbReference>
<dbReference type="OrthoDB" id="1932113at2759"/>
<keyword evidence="3" id="KW-1185">Reference proteome</keyword>
<accession>A0A8T2RC26</accession>